<feature type="transmembrane region" description="Helical" evidence="1">
    <location>
        <begin position="90"/>
        <end position="109"/>
    </location>
</feature>
<reference evidence="3 4" key="1">
    <citation type="journal article" date="2024" name="J Genomics">
        <title>Draft genome sequencing and assembly of Favolaschia claudopus CIRM-BRFM 2984 isolated from oak limbs.</title>
        <authorList>
            <person name="Navarro D."/>
            <person name="Drula E."/>
            <person name="Chaduli D."/>
            <person name="Cazenave R."/>
            <person name="Ahrendt S."/>
            <person name="Wang J."/>
            <person name="Lipzen A."/>
            <person name="Daum C."/>
            <person name="Barry K."/>
            <person name="Grigoriev I.V."/>
            <person name="Favel A."/>
            <person name="Rosso M.N."/>
            <person name="Martin F."/>
        </authorList>
    </citation>
    <scope>NUCLEOTIDE SEQUENCE [LARGE SCALE GENOMIC DNA]</scope>
    <source>
        <strain evidence="3 4">CIRM-BRFM 2984</strain>
    </source>
</reference>
<dbReference type="PANTHER" id="PTHR40465:SF1">
    <property type="entry name" value="DUF6534 DOMAIN-CONTAINING PROTEIN"/>
    <property type="match status" value="1"/>
</dbReference>
<protein>
    <recommendedName>
        <fullName evidence="2">DUF6534 domain-containing protein</fullName>
    </recommendedName>
</protein>
<proteinExistence type="predicted"/>
<evidence type="ECO:0000259" key="2">
    <source>
        <dbReference type="Pfam" id="PF20152"/>
    </source>
</evidence>
<feature type="transmembrane region" description="Helical" evidence="1">
    <location>
        <begin position="165"/>
        <end position="189"/>
    </location>
</feature>
<feature type="transmembrane region" description="Helical" evidence="1">
    <location>
        <begin position="235"/>
        <end position="256"/>
    </location>
</feature>
<keyword evidence="1" id="KW-0472">Membrane</keyword>
<keyword evidence="1" id="KW-0812">Transmembrane</keyword>
<accession>A0AAW0CD75</accession>
<dbReference type="InterPro" id="IPR045339">
    <property type="entry name" value="DUF6534"/>
</dbReference>
<dbReference type="PANTHER" id="PTHR40465">
    <property type="entry name" value="CHROMOSOME 1, WHOLE GENOME SHOTGUN SEQUENCE"/>
    <property type="match status" value="1"/>
</dbReference>
<feature type="transmembrane region" description="Helical" evidence="1">
    <location>
        <begin position="12"/>
        <end position="37"/>
    </location>
</feature>
<dbReference type="EMBL" id="JAWWNJ010000019">
    <property type="protein sequence ID" value="KAK7036112.1"/>
    <property type="molecule type" value="Genomic_DNA"/>
</dbReference>
<dbReference type="AlphaFoldDB" id="A0AAW0CD75"/>
<evidence type="ECO:0000313" key="4">
    <source>
        <dbReference type="Proteomes" id="UP001362999"/>
    </source>
</evidence>
<comment type="caution">
    <text evidence="3">The sequence shown here is derived from an EMBL/GenBank/DDBJ whole genome shotgun (WGS) entry which is preliminary data.</text>
</comment>
<feature type="transmembrane region" description="Helical" evidence="1">
    <location>
        <begin position="121"/>
        <end position="145"/>
    </location>
</feature>
<dbReference type="Pfam" id="PF20152">
    <property type="entry name" value="DUF6534"/>
    <property type="match status" value="1"/>
</dbReference>
<organism evidence="3 4">
    <name type="scientific">Favolaschia claudopus</name>
    <dbReference type="NCBI Taxonomy" id="2862362"/>
    <lineage>
        <taxon>Eukaryota</taxon>
        <taxon>Fungi</taxon>
        <taxon>Dikarya</taxon>
        <taxon>Basidiomycota</taxon>
        <taxon>Agaricomycotina</taxon>
        <taxon>Agaricomycetes</taxon>
        <taxon>Agaricomycetidae</taxon>
        <taxon>Agaricales</taxon>
        <taxon>Marasmiineae</taxon>
        <taxon>Mycenaceae</taxon>
        <taxon>Favolaschia</taxon>
    </lineage>
</organism>
<sequence>MGPTSPLNPANIGAIQIASLVSFLLFGILTSQIYTYFTRFPADSRAIKFLVAFLWINEAAHAGCIAHALYTYTILDYGHPELLGAATPNSLNTSMLIAIFVVVCVQGFFQFRIYALYKKLYLPIVSGVMSIGSLTAGLVLFVHTVPDASRNLSLQNEIDKEFKDFFTLFWAVTAANDLTITAVLLYFFIKQRSDVHHRTKALVDKLIAATIETGLLTCVVAMACFGSFLTDLTDFKWVAIFVIHPHLYSISVITSLNSRITLRAMNDATFQLFSTQTNRIRVLNEPLSTDGVQMTISKFVVADPEDPESGAENRKRGS</sequence>
<feature type="transmembrane region" description="Helical" evidence="1">
    <location>
        <begin position="209"/>
        <end position="229"/>
    </location>
</feature>
<gene>
    <name evidence="3" type="ORF">R3P38DRAFT_2910656</name>
</gene>
<keyword evidence="1" id="KW-1133">Transmembrane helix</keyword>
<feature type="transmembrane region" description="Helical" evidence="1">
    <location>
        <begin position="49"/>
        <end position="70"/>
    </location>
</feature>
<name>A0AAW0CD75_9AGAR</name>
<evidence type="ECO:0000256" key="1">
    <source>
        <dbReference type="SAM" id="Phobius"/>
    </source>
</evidence>
<keyword evidence="4" id="KW-1185">Reference proteome</keyword>
<feature type="domain" description="DUF6534" evidence="2">
    <location>
        <begin position="174"/>
        <end position="259"/>
    </location>
</feature>
<dbReference type="Proteomes" id="UP001362999">
    <property type="component" value="Unassembled WGS sequence"/>
</dbReference>
<evidence type="ECO:0000313" key="3">
    <source>
        <dbReference type="EMBL" id="KAK7036112.1"/>
    </source>
</evidence>